<dbReference type="Proteomes" id="UP000186391">
    <property type="component" value="Unassembled WGS sequence"/>
</dbReference>
<dbReference type="OrthoDB" id="529208at2"/>
<proteinExistence type="predicted"/>
<gene>
    <name evidence="1" type="ORF">NIES592_01775</name>
</gene>
<dbReference type="EMBL" id="MRCA01000001">
    <property type="protein sequence ID" value="OKH16395.1"/>
    <property type="molecule type" value="Genomic_DNA"/>
</dbReference>
<dbReference type="RefSeq" id="WP_062249179.1">
    <property type="nucleotide sequence ID" value="NZ_MRCA01000001.1"/>
</dbReference>
<dbReference type="SUPFAM" id="SSF53335">
    <property type="entry name" value="S-adenosyl-L-methionine-dependent methyltransferases"/>
    <property type="match status" value="1"/>
</dbReference>
<name>A0A1U7H541_9CYAN</name>
<dbReference type="CDD" id="cd02440">
    <property type="entry name" value="AdoMet_MTases"/>
    <property type="match status" value="1"/>
</dbReference>
<protein>
    <recommendedName>
        <fullName evidence="3">SAM-dependent methyltransferase</fullName>
    </recommendedName>
</protein>
<dbReference type="InterPro" id="IPR029063">
    <property type="entry name" value="SAM-dependent_MTases_sf"/>
</dbReference>
<organism evidence="1 2">
    <name type="scientific">Fischerella major NIES-592</name>
    <dbReference type="NCBI Taxonomy" id="210994"/>
    <lineage>
        <taxon>Bacteria</taxon>
        <taxon>Bacillati</taxon>
        <taxon>Cyanobacteriota</taxon>
        <taxon>Cyanophyceae</taxon>
        <taxon>Nostocales</taxon>
        <taxon>Hapalosiphonaceae</taxon>
        <taxon>Fischerella</taxon>
    </lineage>
</organism>
<dbReference type="Pfam" id="PF13489">
    <property type="entry name" value="Methyltransf_23"/>
    <property type="match status" value="1"/>
</dbReference>
<keyword evidence="2" id="KW-1185">Reference proteome</keyword>
<sequence length="473" mass="54599">MFEANNPEIDVDKLMQKIREEVANLKKESKIQLVSTPKPFSSLSIKTNSYTSAMNANLNYMEGLLKNAESRAVSRTKWPDNLNRFPFNFSKGIQKLALKILNFIFKDQREVNFNVIKALKESVALNRQLIGQIETLRSQLDQESHHLAAIDTRIQELCERFGTVDSSIQGIDFTFNNIDTCINNRLTLIQERLDTVDNQVKGIDERVDTVDNRVKGIDKRVDTVDELLNTKKVHNLPEFLEVTEESYINLAIALSKIPTEEHYKHDKKDLFYYLFENVFYQSDIVKEKQKFYLNFINKDLSVSYPFLDAGCGRGEFLQNLTESNIKCVGIDLNQLEIETLKKCGFNVHNAEILNFLENTSERYCGISALQVAEHLSIEDIHRFLILAFEKLVTDGVIIIETVNPHSLYALSNFYQDSTHVKPLPPEMLKFLLEWHGFKAVKIIYSSLIPESARIFPEQRMNYQDYAVVGYKKL</sequence>
<comment type="caution">
    <text evidence="1">The sequence shown here is derived from an EMBL/GenBank/DDBJ whole genome shotgun (WGS) entry which is preliminary data.</text>
</comment>
<accession>A0A1U7H541</accession>
<dbReference type="AlphaFoldDB" id="A0A1U7H541"/>
<reference evidence="1 2" key="1">
    <citation type="submission" date="2016-11" db="EMBL/GenBank/DDBJ databases">
        <title>Draft Genome Sequences of Nine Cyanobacterial Strains from Diverse Habitats.</title>
        <authorList>
            <person name="Zhu T."/>
            <person name="Hou S."/>
            <person name="Lu X."/>
            <person name="Hess W.R."/>
        </authorList>
    </citation>
    <scope>NUCLEOTIDE SEQUENCE [LARGE SCALE GENOMIC DNA]</scope>
    <source>
        <strain evidence="1 2">NIES-592</strain>
    </source>
</reference>
<dbReference type="Gene3D" id="1.20.5.340">
    <property type="match status" value="1"/>
</dbReference>
<dbReference type="Gene3D" id="3.40.50.150">
    <property type="entry name" value="Vaccinia Virus protein VP39"/>
    <property type="match status" value="1"/>
</dbReference>
<evidence type="ECO:0008006" key="3">
    <source>
        <dbReference type="Google" id="ProtNLM"/>
    </source>
</evidence>
<evidence type="ECO:0000313" key="2">
    <source>
        <dbReference type="Proteomes" id="UP000186391"/>
    </source>
</evidence>
<evidence type="ECO:0000313" key="1">
    <source>
        <dbReference type="EMBL" id="OKH16395.1"/>
    </source>
</evidence>